<dbReference type="SUPFAM" id="SSF54637">
    <property type="entry name" value="Thioesterase/thiol ester dehydrase-isomerase"/>
    <property type="match status" value="1"/>
</dbReference>
<dbReference type="InterPro" id="IPR029069">
    <property type="entry name" value="HotDog_dom_sf"/>
</dbReference>
<dbReference type="InterPro" id="IPR008272">
    <property type="entry name" value="HB-CoA_thioesterase_AS"/>
</dbReference>
<sequence>MTAPHVLSCRVHYEDTDMAGIVYHANYLKFIERARSDWVRRLGIDQNALRAAGQVFVLRRIEADFLAPARFDDQLEVVTQVQAATGARLVLMQEVRRDGTCLFRALATLALATLEGRPQRMPAALRALPGAD</sequence>
<dbReference type="InterPro" id="IPR014166">
    <property type="entry name" value="Tol-Pal_acyl-CoA_thioesterase"/>
</dbReference>
<dbReference type="EMBL" id="JACVXA010000093">
    <property type="protein sequence ID" value="MBE3640436.1"/>
    <property type="molecule type" value="Genomic_DNA"/>
</dbReference>
<dbReference type="Proteomes" id="UP000609121">
    <property type="component" value="Unassembled WGS sequence"/>
</dbReference>
<organism evidence="3 4">
    <name type="scientific">Mangrovicoccus algicola</name>
    <dbReference type="NCBI Taxonomy" id="2771008"/>
    <lineage>
        <taxon>Bacteria</taxon>
        <taxon>Pseudomonadati</taxon>
        <taxon>Pseudomonadota</taxon>
        <taxon>Alphaproteobacteria</taxon>
        <taxon>Rhodobacterales</taxon>
        <taxon>Paracoccaceae</taxon>
        <taxon>Mangrovicoccus</taxon>
    </lineage>
</organism>
<comment type="caution">
    <text evidence="3">The sequence shown here is derived from an EMBL/GenBank/DDBJ whole genome shotgun (WGS) entry which is preliminary data.</text>
</comment>
<keyword evidence="2" id="KW-0378">Hydrolase</keyword>
<dbReference type="CDD" id="cd00586">
    <property type="entry name" value="4HBT"/>
    <property type="match status" value="1"/>
</dbReference>
<dbReference type="PANTHER" id="PTHR31793:SF37">
    <property type="entry name" value="ACYL-COA THIOESTER HYDROLASE YBGC"/>
    <property type="match status" value="1"/>
</dbReference>
<name>A0A8J6ZF81_9RHOB</name>
<gene>
    <name evidence="3" type="primary">ybgC</name>
    <name evidence="3" type="ORF">ICN82_19715</name>
</gene>
<accession>A0A8J6ZF81</accession>
<dbReference type="InterPro" id="IPR006684">
    <property type="entry name" value="YbgC/YbaW"/>
</dbReference>
<dbReference type="NCBIfam" id="TIGR00051">
    <property type="entry name" value="YbgC/FadM family acyl-CoA thioesterase"/>
    <property type="match status" value="1"/>
</dbReference>
<dbReference type="NCBIfam" id="TIGR02799">
    <property type="entry name" value="thio_ybgC"/>
    <property type="match status" value="1"/>
</dbReference>
<evidence type="ECO:0000313" key="4">
    <source>
        <dbReference type="Proteomes" id="UP000609121"/>
    </source>
</evidence>
<dbReference type="FunFam" id="3.10.129.10:FF:000004">
    <property type="entry name" value="Tol-pal system-associated acyl-CoA thioesterase"/>
    <property type="match status" value="1"/>
</dbReference>
<dbReference type="PROSITE" id="PS01328">
    <property type="entry name" value="4HBCOA_THIOESTERASE"/>
    <property type="match status" value="1"/>
</dbReference>
<dbReference type="InterPro" id="IPR050563">
    <property type="entry name" value="4-hydroxybenzoyl-CoA_TE"/>
</dbReference>
<dbReference type="RefSeq" id="WP_193186581.1">
    <property type="nucleotide sequence ID" value="NZ_JACVXA010000093.1"/>
</dbReference>
<protein>
    <submittedName>
        <fullName evidence="3">Tol-pal system-associated acyl-CoA thioesterase</fullName>
    </submittedName>
</protein>
<dbReference type="Gene3D" id="3.10.129.10">
    <property type="entry name" value="Hotdog Thioesterase"/>
    <property type="match status" value="1"/>
</dbReference>
<keyword evidence="4" id="KW-1185">Reference proteome</keyword>
<dbReference type="Pfam" id="PF13279">
    <property type="entry name" value="4HBT_2"/>
    <property type="match status" value="1"/>
</dbReference>
<evidence type="ECO:0000256" key="2">
    <source>
        <dbReference type="ARBA" id="ARBA00022801"/>
    </source>
</evidence>
<evidence type="ECO:0000313" key="3">
    <source>
        <dbReference type="EMBL" id="MBE3640436.1"/>
    </source>
</evidence>
<proteinExistence type="inferred from homology"/>
<dbReference type="PANTHER" id="PTHR31793">
    <property type="entry name" value="4-HYDROXYBENZOYL-COA THIOESTERASE FAMILY MEMBER"/>
    <property type="match status" value="1"/>
</dbReference>
<comment type="similarity">
    <text evidence="1">Belongs to the 4-hydroxybenzoyl-CoA thioesterase family.</text>
</comment>
<dbReference type="GO" id="GO:0047617">
    <property type="term" value="F:fatty acyl-CoA hydrolase activity"/>
    <property type="evidence" value="ECO:0007669"/>
    <property type="project" value="TreeGrafter"/>
</dbReference>
<evidence type="ECO:0000256" key="1">
    <source>
        <dbReference type="ARBA" id="ARBA00005953"/>
    </source>
</evidence>
<dbReference type="PIRSF" id="PIRSF003230">
    <property type="entry name" value="YbgC"/>
    <property type="match status" value="1"/>
</dbReference>
<reference evidence="3" key="1">
    <citation type="submission" date="2020-09" db="EMBL/GenBank/DDBJ databases">
        <title>A novel bacterium of genus Mangrovicoccus, isolated from South China Sea.</title>
        <authorList>
            <person name="Huang H."/>
            <person name="Mo K."/>
            <person name="Hu Y."/>
        </authorList>
    </citation>
    <scope>NUCLEOTIDE SEQUENCE</scope>
    <source>
        <strain evidence="3">HB182678</strain>
    </source>
</reference>
<dbReference type="AlphaFoldDB" id="A0A8J6ZF81"/>